<organism evidence="3 4">
    <name type="scientific">Thalassiosira pseudonana</name>
    <name type="common">Marine diatom</name>
    <name type="synonym">Cyclotella nana</name>
    <dbReference type="NCBI Taxonomy" id="35128"/>
    <lineage>
        <taxon>Eukaryota</taxon>
        <taxon>Sar</taxon>
        <taxon>Stramenopiles</taxon>
        <taxon>Ochrophyta</taxon>
        <taxon>Bacillariophyta</taxon>
        <taxon>Coscinodiscophyceae</taxon>
        <taxon>Thalassiosirophycidae</taxon>
        <taxon>Thalassiosirales</taxon>
        <taxon>Thalassiosiraceae</taxon>
        <taxon>Thalassiosira</taxon>
    </lineage>
</organism>
<feature type="region of interest" description="Disordered" evidence="1">
    <location>
        <begin position="371"/>
        <end position="399"/>
    </location>
</feature>
<dbReference type="PaxDb" id="35128-Thaps21342"/>
<reference evidence="3 4" key="2">
    <citation type="journal article" date="2008" name="Nature">
        <title>The Phaeodactylum genome reveals the evolutionary history of diatom genomes.</title>
        <authorList>
            <person name="Bowler C."/>
            <person name="Allen A.E."/>
            <person name="Badger J.H."/>
            <person name="Grimwood J."/>
            <person name="Jabbari K."/>
            <person name="Kuo A."/>
            <person name="Maheswari U."/>
            <person name="Martens C."/>
            <person name="Maumus F."/>
            <person name="Otillar R.P."/>
            <person name="Rayko E."/>
            <person name="Salamov A."/>
            <person name="Vandepoele K."/>
            <person name="Beszteri B."/>
            <person name="Gruber A."/>
            <person name="Heijde M."/>
            <person name="Katinka M."/>
            <person name="Mock T."/>
            <person name="Valentin K."/>
            <person name="Verret F."/>
            <person name="Berges J.A."/>
            <person name="Brownlee C."/>
            <person name="Cadoret J.P."/>
            <person name="Chiovitti A."/>
            <person name="Choi C.J."/>
            <person name="Coesel S."/>
            <person name="De Martino A."/>
            <person name="Detter J.C."/>
            <person name="Durkin C."/>
            <person name="Falciatore A."/>
            <person name="Fournet J."/>
            <person name="Haruta M."/>
            <person name="Huysman M.J."/>
            <person name="Jenkins B.D."/>
            <person name="Jiroutova K."/>
            <person name="Jorgensen R.E."/>
            <person name="Joubert Y."/>
            <person name="Kaplan A."/>
            <person name="Kroger N."/>
            <person name="Kroth P.G."/>
            <person name="La Roche J."/>
            <person name="Lindquist E."/>
            <person name="Lommer M."/>
            <person name="Martin-Jezequel V."/>
            <person name="Lopez P.J."/>
            <person name="Lucas S."/>
            <person name="Mangogna M."/>
            <person name="McGinnis K."/>
            <person name="Medlin L.K."/>
            <person name="Montsant A."/>
            <person name="Oudot-Le Secq M.P."/>
            <person name="Napoli C."/>
            <person name="Obornik M."/>
            <person name="Parker M.S."/>
            <person name="Petit J.L."/>
            <person name="Porcel B.M."/>
            <person name="Poulsen N."/>
            <person name="Robison M."/>
            <person name="Rychlewski L."/>
            <person name="Rynearson T.A."/>
            <person name="Schmutz J."/>
            <person name="Shapiro H."/>
            <person name="Siaut M."/>
            <person name="Stanley M."/>
            <person name="Sussman M.R."/>
            <person name="Taylor A.R."/>
            <person name="Vardi A."/>
            <person name="von Dassow P."/>
            <person name="Vyverman W."/>
            <person name="Willis A."/>
            <person name="Wyrwicz L.S."/>
            <person name="Rokhsar D.S."/>
            <person name="Weissenbach J."/>
            <person name="Armbrust E.V."/>
            <person name="Green B.R."/>
            <person name="Van de Peer Y."/>
            <person name="Grigoriev I.V."/>
        </authorList>
    </citation>
    <scope>NUCLEOTIDE SEQUENCE [LARGE SCALE GENOMIC DNA]</scope>
    <source>
        <strain evidence="3 4">CCMP1335</strain>
    </source>
</reference>
<dbReference type="GeneID" id="7446629"/>
<dbReference type="AlphaFoldDB" id="B8BUS6"/>
<dbReference type="EMBL" id="CM000639">
    <property type="protein sequence ID" value="EED95337.1"/>
    <property type="molecule type" value="Genomic_DNA"/>
</dbReference>
<accession>B8BUS6</accession>
<dbReference type="KEGG" id="tps:THAPSDRAFT_21342"/>
<feature type="region of interest" description="Disordered" evidence="1">
    <location>
        <begin position="405"/>
        <end position="424"/>
    </location>
</feature>
<name>B8BUS6_THAPS</name>
<evidence type="ECO:0000256" key="1">
    <source>
        <dbReference type="SAM" id="MobiDB-lite"/>
    </source>
</evidence>
<feature type="region of interest" description="Disordered" evidence="1">
    <location>
        <begin position="211"/>
        <end position="258"/>
    </location>
</feature>
<dbReference type="eggNOG" id="ENOG502SS7V">
    <property type="taxonomic scope" value="Eukaryota"/>
</dbReference>
<proteinExistence type="predicted"/>
<feature type="domain" description="DUF6824" evidence="2">
    <location>
        <begin position="51"/>
        <end position="143"/>
    </location>
</feature>
<feature type="compositionally biased region" description="Basic residues" evidence="1">
    <location>
        <begin position="414"/>
        <end position="424"/>
    </location>
</feature>
<keyword evidence="4" id="KW-1185">Reference proteome</keyword>
<evidence type="ECO:0000259" key="2">
    <source>
        <dbReference type="Pfam" id="PF20710"/>
    </source>
</evidence>
<dbReference type="Proteomes" id="UP000001449">
    <property type="component" value="Chromosome 2"/>
</dbReference>
<evidence type="ECO:0000313" key="3">
    <source>
        <dbReference type="EMBL" id="EED95337.1"/>
    </source>
</evidence>
<protein>
    <recommendedName>
        <fullName evidence="2">DUF6824 domain-containing protein</fullName>
    </recommendedName>
</protein>
<dbReference type="OMA" id="RVIVEHY"/>
<evidence type="ECO:0000313" key="4">
    <source>
        <dbReference type="Proteomes" id="UP000001449"/>
    </source>
</evidence>
<sequence>MDEPEHQGYMPAEDVVTEAAVVDAAASQGVVVAAAAAAVGGGGGIVVREQDILFGRGGGTNRHKGNLRYRSTINNHRQEYNNASKADKPKVSRRIVKAIRVMGGRFLKREDNSVADNAETYAAEWVEVSEKEAACKVSQAFREKTRWTDMKGNASVSDGTVQVDVSASVPTLPSPVRRLHPIPTMQPTALMNANAATMMFSGDAKGAIVQHAQKKRKRSDAQKKAAHAESTAAKSAVVNAESEAKKEKSGESDSIQIQISVPPVPSLPNLMTNGNAVFGNNTPTVRNEDVLFGRGGRTNHHPGNKRLRDIVDHYRVVYTSAKKIDKPKVAKMIVSALRNSNPPTRFLRMNVETSRWEDVGDRRAAEKVSQALREKERGEQKENSVAVVESDSSVQNEQKQKVVAAAQALPSPIAKKKKPVSTDV</sequence>
<dbReference type="HOGENOM" id="CLU_648129_0_0_1"/>
<dbReference type="InParanoid" id="B8BUS6"/>
<dbReference type="InterPro" id="IPR049227">
    <property type="entry name" value="DUF6824"/>
</dbReference>
<feature type="domain" description="DUF6824" evidence="2">
    <location>
        <begin position="289"/>
        <end position="374"/>
    </location>
</feature>
<dbReference type="Pfam" id="PF20710">
    <property type="entry name" value="DUF6824"/>
    <property type="match status" value="2"/>
</dbReference>
<reference evidence="3 4" key="1">
    <citation type="journal article" date="2004" name="Science">
        <title>The genome of the diatom Thalassiosira pseudonana: ecology, evolution, and metabolism.</title>
        <authorList>
            <person name="Armbrust E.V."/>
            <person name="Berges J.A."/>
            <person name="Bowler C."/>
            <person name="Green B.R."/>
            <person name="Martinez D."/>
            <person name="Putnam N.H."/>
            <person name="Zhou S."/>
            <person name="Allen A.E."/>
            <person name="Apt K.E."/>
            <person name="Bechner M."/>
            <person name="Brzezinski M.A."/>
            <person name="Chaal B.K."/>
            <person name="Chiovitti A."/>
            <person name="Davis A.K."/>
            <person name="Demarest M.S."/>
            <person name="Detter J.C."/>
            <person name="Glavina T."/>
            <person name="Goodstein D."/>
            <person name="Hadi M.Z."/>
            <person name="Hellsten U."/>
            <person name="Hildebrand M."/>
            <person name="Jenkins B.D."/>
            <person name="Jurka J."/>
            <person name="Kapitonov V.V."/>
            <person name="Kroger N."/>
            <person name="Lau W.W."/>
            <person name="Lane T.W."/>
            <person name="Larimer F.W."/>
            <person name="Lippmeier J.C."/>
            <person name="Lucas S."/>
            <person name="Medina M."/>
            <person name="Montsant A."/>
            <person name="Obornik M."/>
            <person name="Parker M.S."/>
            <person name="Palenik B."/>
            <person name="Pazour G.J."/>
            <person name="Richardson P.M."/>
            <person name="Rynearson T.A."/>
            <person name="Saito M.A."/>
            <person name="Schwartz D.C."/>
            <person name="Thamatrakoln K."/>
            <person name="Valentin K."/>
            <person name="Vardi A."/>
            <person name="Wilkerson F.P."/>
            <person name="Rokhsar D.S."/>
        </authorList>
    </citation>
    <scope>NUCLEOTIDE SEQUENCE [LARGE SCALE GENOMIC DNA]</scope>
    <source>
        <strain evidence="3 4">CCMP1335</strain>
    </source>
</reference>
<feature type="compositionally biased region" description="Basic and acidic residues" evidence="1">
    <location>
        <begin position="242"/>
        <end position="251"/>
    </location>
</feature>
<gene>
    <name evidence="3" type="ORF">THAPSDRAFT_21342</name>
</gene>
<feature type="compositionally biased region" description="Basic and acidic residues" evidence="1">
    <location>
        <begin position="371"/>
        <end position="382"/>
    </location>
</feature>
<dbReference type="RefSeq" id="XP_002287894.1">
    <property type="nucleotide sequence ID" value="XM_002287858.1"/>
</dbReference>